<organism evidence="3 4">
    <name type="scientific">Papaver atlanticum</name>
    <dbReference type="NCBI Taxonomy" id="357466"/>
    <lineage>
        <taxon>Eukaryota</taxon>
        <taxon>Viridiplantae</taxon>
        <taxon>Streptophyta</taxon>
        <taxon>Embryophyta</taxon>
        <taxon>Tracheophyta</taxon>
        <taxon>Spermatophyta</taxon>
        <taxon>Magnoliopsida</taxon>
        <taxon>Ranunculales</taxon>
        <taxon>Papaveraceae</taxon>
        <taxon>Papaveroideae</taxon>
        <taxon>Papaver</taxon>
    </lineage>
</organism>
<feature type="domain" description="Xrn1 helical" evidence="2">
    <location>
        <begin position="40"/>
        <end position="69"/>
    </location>
</feature>
<proteinExistence type="predicted"/>
<name>A0AAD4SVX0_9MAGN</name>
<dbReference type="InterPro" id="IPR041412">
    <property type="entry name" value="Xrn1_helical"/>
</dbReference>
<comment type="caution">
    <text evidence="3">The sequence shown here is derived from an EMBL/GenBank/DDBJ whole genome shotgun (WGS) entry which is preliminary data.</text>
</comment>
<feature type="coiled-coil region" evidence="1">
    <location>
        <begin position="152"/>
        <end position="207"/>
    </location>
</feature>
<keyword evidence="4" id="KW-1185">Reference proteome</keyword>
<protein>
    <recommendedName>
        <fullName evidence="2">Xrn1 helical domain-containing protein</fullName>
    </recommendedName>
</protein>
<dbReference type="GO" id="GO:0055037">
    <property type="term" value="C:recycling endosome"/>
    <property type="evidence" value="ECO:0007669"/>
    <property type="project" value="TreeGrafter"/>
</dbReference>
<keyword evidence="1" id="KW-0175">Coiled coil</keyword>
<gene>
    <name evidence="3" type="ORF">MKW98_006833</name>
</gene>
<sequence>ISPGNELLCYYPREDERGGRIVRDTEAIGSAYDRYLRNAGLQISFELGSPFKPFNQLMGVFPAASLEEICLSRVLLILSISCKQQRHWTPYKLNTNSLLFFFLHFMQVTDQNLDILQKTPACVPDALRHYYYQYFSSTAEAAEEKISILRENDTLLKAKENLNLEMDSLLKNKDLADGQIMVLTKSLEALQKDLKDREFQVQDLKQSFIASKTGTKRLQS</sequence>
<dbReference type="EMBL" id="JAJJMB010008592">
    <property type="protein sequence ID" value="KAI3922702.1"/>
    <property type="molecule type" value="Genomic_DNA"/>
</dbReference>
<reference evidence="3" key="1">
    <citation type="submission" date="2022-04" db="EMBL/GenBank/DDBJ databases">
        <title>A functionally conserved STORR gene fusion in Papaver species that diverged 16.8 million years ago.</title>
        <authorList>
            <person name="Catania T."/>
        </authorList>
    </citation>
    <scope>NUCLEOTIDE SEQUENCE</scope>
    <source>
        <strain evidence="3">S-188037</strain>
    </source>
</reference>
<dbReference type="Pfam" id="PF17846">
    <property type="entry name" value="XRN_M"/>
    <property type="match status" value="1"/>
</dbReference>
<evidence type="ECO:0000313" key="3">
    <source>
        <dbReference type="EMBL" id="KAI3922702.1"/>
    </source>
</evidence>
<dbReference type="PANTHER" id="PTHR32059:SF0">
    <property type="entry name" value="RAB11-BINDING PROTEIN RELCH"/>
    <property type="match status" value="1"/>
</dbReference>
<dbReference type="InterPro" id="IPR040362">
    <property type="entry name" value="RELCH"/>
</dbReference>
<dbReference type="PANTHER" id="PTHR32059">
    <property type="entry name" value="RAB11-BINDING PROTEIN RELCH"/>
    <property type="match status" value="1"/>
</dbReference>
<evidence type="ECO:0000313" key="4">
    <source>
        <dbReference type="Proteomes" id="UP001202328"/>
    </source>
</evidence>
<feature type="non-terminal residue" evidence="3">
    <location>
        <position position="1"/>
    </location>
</feature>
<accession>A0AAD4SVX0</accession>
<dbReference type="AlphaFoldDB" id="A0AAD4SVX0"/>
<dbReference type="GO" id="GO:0032367">
    <property type="term" value="P:intracellular cholesterol transport"/>
    <property type="evidence" value="ECO:0007669"/>
    <property type="project" value="InterPro"/>
</dbReference>
<evidence type="ECO:0000259" key="2">
    <source>
        <dbReference type="Pfam" id="PF17846"/>
    </source>
</evidence>
<dbReference type="GO" id="GO:0005802">
    <property type="term" value="C:trans-Golgi network"/>
    <property type="evidence" value="ECO:0007669"/>
    <property type="project" value="InterPro"/>
</dbReference>
<evidence type="ECO:0000256" key="1">
    <source>
        <dbReference type="SAM" id="Coils"/>
    </source>
</evidence>
<dbReference type="Proteomes" id="UP001202328">
    <property type="component" value="Unassembled WGS sequence"/>
</dbReference>